<name>A0A1H8QRV3_9EURY</name>
<sequence length="72" mass="8140">MVLVMALFQQTSSSEDIEEAKKSDMILLAAAASVVLSLHEFYINDNPERAVFIGHWPPTILAFAIYVRDRMK</sequence>
<dbReference type="AlphaFoldDB" id="A0A1H8QRV3"/>
<organism evidence="1 2">
    <name type="scientific">Halogranum amylolyticum</name>
    <dbReference type="NCBI Taxonomy" id="660520"/>
    <lineage>
        <taxon>Archaea</taxon>
        <taxon>Methanobacteriati</taxon>
        <taxon>Methanobacteriota</taxon>
        <taxon>Stenosarchaea group</taxon>
        <taxon>Halobacteria</taxon>
        <taxon>Halobacteriales</taxon>
        <taxon>Haloferacaceae</taxon>
    </lineage>
</organism>
<dbReference type="EMBL" id="FODV01000003">
    <property type="protein sequence ID" value="SEO56922.1"/>
    <property type="molecule type" value="Genomic_DNA"/>
</dbReference>
<proteinExistence type="predicted"/>
<dbReference type="Proteomes" id="UP000199126">
    <property type="component" value="Unassembled WGS sequence"/>
</dbReference>
<accession>A0A1H8QRV3</accession>
<protein>
    <submittedName>
        <fullName evidence="1">Uncharacterized protein</fullName>
    </submittedName>
</protein>
<reference evidence="2" key="1">
    <citation type="submission" date="2016-10" db="EMBL/GenBank/DDBJ databases">
        <authorList>
            <person name="Varghese N."/>
            <person name="Submissions S."/>
        </authorList>
    </citation>
    <scope>NUCLEOTIDE SEQUENCE [LARGE SCALE GENOMIC DNA]</scope>
    <source>
        <strain evidence="2">CGMCC 1.10121</strain>
    </source>
</reference>
<keyword evidence="2" id="KW-1185">Reference proteome</keyword>
<evidence type="ECO:0000313" key="2">
    <source>
        <dbReference type="Proteomes" id="UP000199126"/>
    </source>
</evidence>
<evidence type="ECO:0000313" key="1">
    <source>
        <dbReference type="EMBL" id="SEO56922.1"/>
    </source>
</evidence>
<gene>
    <name evidence="1" type="ORF">SAMN04487948_103275</name>
</gene>